<accession>F2RVE7</accession>
<name>F2RVE7_TRIT1</name>
<dbReference type="AlphaFoldDB" id="F2RVE7"/>
<evidence type="ECO:0000313" key="1">
    <source>
        <dbReference type="EMBL" id="EGD95296.1"/>
    </source>
</evidence>
<proteinExistence type="predicted"/>
<gene>
    <name evidence="1" type="ORF">TESG_08376</name>
</gene>
<dbReference type="Proteomes" id="UP000009172">
    <property type="component" value="Unassembled WGS sequence"/>
</dbReference>
<reference evidence="2" key="1">
    <citation type="journal article" date="2012" name="MBio">
        <title>Comparative genome analysis of Trichophyton rubrum and related dermatophytes reveals candidate genes involved in infection.</title>
        <authorList>
            <person name="Martinez D.A."/>
            <person name="Oliver B.G."/>
            <person name="Graeser Y."/>
            <person name="Goldberg J.M."/>
            <person name="Li W."/>
            <person name="Martinez-Rossi N.M."/>
            <person name="Monod M."/>
            <person name="Shelest E."/>
            <person name="Barton R.C."/>
            <person name="Birch E."/>
            <person name="Brakhage A.A."/>
            <person name="Chen Z."/>
            <person name="Gurr S.J."/>
            <person name="Heiman D."/>
            <person name="Heitman J."/>
            <person name="Kosti I."/>
            <person name="Rossi A."/>
            <person name="Saif S."/>
            <person name="Samalova M."/>
            <person name="Saunders C.W."/>
            <person name="Shea T."/>
            <person name="Summerbell R.C."/>
            <person name="Xu J."/>
            <person name="Young S."/>
            <person name="Zeng Q."/>
            <person name="Birren B.W."/>
            <person name="Cuomo C.A."/>
            <person name="White T.C."/>
        </authorList>
    </citation>
    <scope>NUCLEOTIDE SEQUENCE [LARGE SCALE GENOMIC DNA]</scope>
    <source>
        <strain evidence="2">CBS 112818</strain>
    </source>
</reference>
<sequence>MVTKKPTLTLLKGKNLQWQNTTNFWSNKTKKPKTLPLLRNTTLKSSICNLNRLKKRALEDFPSKFLEERILELKKNQSSNKEGELRKVKNLTRLEDLEIRD</sequence>
<protein>
    <submittedName>
        <fullName evidence="1">Uncharacterized protein</fullName>
    </submittedName>
</protein>
<dbReference type="HOGENOM" id="CLU_2293739_0_0_1"/>
<evidence type="ECO:0000313" key="2">
    <source>
        <dbReference type="Proteomes" id="UP000009172"/>
    </source>
</evidence>
<organism evidence="1 2">
    <name type="scientific">Trichophyton tonsurans (strain CBS 112818)</name>
    <name type="common">Scalp ringworm fungus</name>
    <dbReference type="NCBI Taxonomy" id="647933"/>
    <lineage>
        <taxon>Eukaryota</taxon>
        <taxon>Fungi</taxon>
        <taxon>Dikarya</taxon>
        <taxon>Ascomycota</taxon>
        <taxon>Pezizomycotina</taxon>
        <taxon>Eurotiomycetes</taxon>
        <taxon>Eurotiomycetidae</taxon>
        <taxon>Onygenales</taxon>
        <taxon>Arthrodermataceae</taxon>
        <taxon>Trichophyton</taxon>
    </lineage>
</organism>
<keyword evidence="2" id="KW-1185">Reference proteome</keyword>
<dbReference type="EMBL" id="GG698487">
    <property type="protein sequence ID" value="EGD95296.1"/>
    <property type="molecule type" value="Genomic_DNA"/>
</dbReference>